<proteinExistence type="predicted"/>
<keyword evidence="3" id="KW-0804">Transcription</keyword>
<dbReference type="SUPFAM" id="SSF46894">
    <property type="entry name" value="C-terminal effector domain of the bipartite response regulators"/>
    <property type="match status" value="1"/>
</dbReference>
<evidence type="ECO:0000313" key="6">
    <source>
        <dbReference type="Proteomes" id="UP000662111"/>
    </source>
</evidence>
<dbReference type="PRINTS" id="PR00038">
    <property type="entry name" value="HTHLUXR"/>
</dbReference>
<dbReference type="SMART" id="SM00421">
    <property type="entry name" value="HTH_LUXR"/>
    <property type="match status" value="1"/>
</dbReference>
<dbReference type="RefSeq" id="WP_022921445.1">
    <property type="nucleotide sequence ID" value="NZ_BMLB01000003.1"/>
</dbReference>
<evidence type="ECO:0000256" key="1">
    <source>
        <dbReference type="ARBA" id="ARBA00023015"/>
    </source>
</evidence>
<dbReference type="Proteomes" id="UP000662111">
    <property type="component" value="Unassembled WGS sequence"/>
</dbReference>
<dbReference type="Pfam" id="PF00196">
    <property type="entry name" value="GerE"/>
    <property type="match status" value="1"/>
</dbReference>
<name>A0ABQ2FA95_9MICO</name>
<evidence type="ECO:0000313" key="5">
    <source>
        <dbReference type="EMBL" id="GGK69140.1"/>
    </source>
</evidence>
<keyword evidence="2" id="KW-0238">DNA-binding</keyword>
<protein>
    <recommendedName>
        <fullName evidence="4">HTH luxR-type domain-containing protein</fullName>
    </recommendedName>
</protein>
<dbReference type="PROSITE" id="PS50043">
    <property type="entry name" value="HTH_LUXR_2"/>
    <property type="match status" value="1"/>
</dbReference>
<feature type="domain" description="HTH luxR-type" evidence="4">
    <location>
        <begin position="144"/>
        <end position="209"/>
    </location>
</feature>
<dbReference type="InterPro" id="IPR000792">
    <property type="entry name" value="Tscrpt_reg_LuxR_C"/>
</dbReference>
<dbReference type="PROSITE" id="PS00622">
    <property type="entry name" value="HTH_LUXR_1"/>
    <property type="match status" value="1"/>
</dbReference>
<evidence type="ECO:0000256" key="2">
    <source>
        <dbReference type="ARBA" id="ARBA00023125"/>
    </source>
</evidence>
<keyword evidence="6" id="KW-1185">Reference proteome</keyword>
<comment type="caution">
    <text evidence="5">The sequence shown here is derived from an EMBL/GenBank/DDBJ whole genome shotgun (WGS) entry which is preliminary data.</text>
</comment>
<reference evidence="6" key="1">
    <citation type="journal article" date="2019" name="Int. J. Syst. Evol. Microbiol.">
        <title>The Global Catalogue of Microorganisms (GCM) 10K type strain sequencing project: providing services to taxonomists for standard genome sequencing and annotation.</title>
        <authorList>
            <consortium name="The Broad Institute Genomics Platform"/>
            <consortium name="The Broad Institute Genome Sequencing Center for Infectious Disease"/>
            <person name="Wu L."/>
            <person name="Ma J."/>
        </authorList>
    </citation>
    <scope>NUCLEOTIDE SEQUENCE [LARGE SCALE GENOMIC DNA]</scope>
    <source>
        <strain evidence="6">CGMCC 1.5362</strain>
    </source>
</reference>
<dbReference type="EMBL" id="BMLB01000003">
    <property type="protein sequence ID" value="GGK69140.1"/>
    <property type="molecule type" value="Genomic_DNA"/>
</dbReference>
<organism evidence="5 6">
    <name type="scientific">Ornithinimicrobium pekingense</name>
    <dbReference type="NCBI Taxonomy" id="384677"/>
    <lineage>
        <taxon>Bacteria</taxon>
        <taxon>Bacillati</taxon>
        <taxon>Actinomycetota</taxon>
        <taxon>Actinomycetes</taxon>
        <taxon>Micrococcales</taxon>
        <taxon>Ornithinimicrobiaceae</taxon>
        <taxon>Ornithinimicrobium</taxon>
    </lineage>
</organism>
<accession>A0ABQ2FA95</accession>
<keyword evidence="1" id="KW-0805">Transcription regulation</keyword>
<dbReference type="CDD" id="cd06170">
    <property type="entry name" value="LuxR_C_like"/>
    <property type="match status" value="1"/>
</dbReference>
<dbReference type="InterPro" id="IPR016032">
    <property type="entry name" value="Sig_transdc_resp-reg_C-effctor"/>
</dbReference>
<dbReference type="PANTHER" id="PTHR44688:SF16">
    <property type="entry name" value="DNA-BINDING TRANSCRIPTIONAL ACTIVATOR DEVR_DOSR"/>
    <property type="match status" value="1"/>
</dbReference>
<dbReference type="Gene3D" id="1.10.10.10">
    <property type="entry name" value="Winged helix-like DNA-binding domain superfamily/Winged helix DNA-binding domain"/>
    <property type="match status" value="1"/>
</dbReference>
<evidence type="ECO:0000259" key="4">
    <source>
        <dbReference type="PROSITE" id="PS50043"/>
    </source>
</evidence>
<sequence>MTVAFGRRFSRSHLQLVEQGERELLLAPQVAQLDALGGSDVMEQYWWQLDCSLVDRTGLACVTSTRTFFTAGEWANHPVAAEYPCVDEILLAYPLPGGRSLRLRTGRDSGQPYGERELTLTQLLLPHLRPLLQATLADHADTSRPAEPHDLTVRQRAILQLVALGMPNRTVGRRLGISEGTVRKHLENAYERIGAQSRTEAVLWLREHQDVATG</sequence>
<gene>
    <name evidence="5" type="ORF">GCM10011509_16940</name>
</gene>
<dbReference type="InterPro" id="IPR036388">
    <property type="entry name" value="WH-like_DNA-bd_sf"/>
</dbReference>
<evidence type="ECO:0000256" key="3">
    <source>
        <dbReference type="ARBA" id="ARBA00023163"/>
    </source>
</evidence>
<dbReference type="PANTHER" id="PTHR44688">
    <property type="entry name" value="DNA-BINDING TRANSCRIPTIONAL ACTIVATOR DEVR_DOSR"/>
    <property type="match status" value="1"/>
</dbReference>